<dbReference type="Pfam" id="PF01446">
    <property type="entry name" value="Rep_1"/>
    <property type="match status" value="1"/>
</dbReference>
<name>A0A4R5NRA2_9LACO</name>
<proteinExistence type="inferred from homology"/>
<reference evidence="3 4" key="1">
    <citation type="journal article" date="2019" name="Appl. Microbiol. Biotechnol.">
        <title>Uncovering carbohydrate metabolism through a genotype-phenotype association study of 56 lactic acid bacteria genomes.</title>
        <authorList>
            <person name="Buron-Moles G."/>
            <person name="Chailyan A."/>
            <person name="Dolejs I."/>
            <person name="Forster J."/>
            <person name="Miks M.H."/>
        </authorList>
    </citation>
    <scope>NUCLEOTIDE SEQUENCE [LARGE SCALE GENOMIC DNA]</scope>
    <source>
        <strain evidence="3 4">ATCC 49373</strain>
    </source>
</reference>
<dbReference type="EMBL" id="PUFO01000022">
    <property type="protein sequence ID" value="TDG79502.1"/>
    <property type="molecule type" value="Genomic_DNA"/>
</dbReference>
<comment type="similarity">
    <text evidence="1">Belongs to the Gram-positive plasmids replication protein type 1 family.</text>
</comment>
<evidence type="ECO:0000313" key="4">
    <source>
        <dbReference type="Proteomes" id="UP000294854"/>
    </source>
</evidence>
<protein>
    <submittedName>
        <fullName evidence="3">Uncharacterized protein</fullName>
    </submittedName>
</protein>
<gene>
    <name evidence="3" type="ORF">C5L31_000425</name>
</gene>
<keyword evidence="4" id="KW-1185">Reference proteome</keyword>
<dbReference type="AlphaFoldDB" id="A0A4R5NRA2"/>
<dbReference type="Proteomes" id="UP000294854">
    <property type="component" value="Unassembled WGS sequence"/>
</dbReference>
<sequence length="76" mass="8872">MCFVKDGQAHKKLVQTLFCPPRLRSLCMWRRAMKQPNQLTQILEKAVKQQKTVHFLFLTPTVENTTDALSINKKDQ</sequence>
<dbReference type="GO" id="GO:0003677">
    <property type="term" value="F:DNA binding"/>
    <property type="evidence" value="ECO:0007669"/>
    <property type="project" value="InterPro"/>
</dbReference>
<evidence type="ECO:0000256" key="1">
    <source>
        <dbReference type="ARBA" id="ARBA00008909"/>
    </source>
</evidence>
<accession>A0A4R5NRA2</accession>
<evidence type="ECO:0000256" key="2">
    <source>
        <dbReference type="ARBA" id="ARBA00022705"/>
    </source>
</evidence>
<comment type="caution">
    <text evidence="3">The sequence shown here is derived from an EMBL/GenBank/DDBJ whole genome shotgun (WGS) entry which is preliminary data.</text>
</comment>
<dbReference type="GO" id="GO:0006260">
    <property type="term" value="P:DNA replication"/>
    <property type="evidence" value="ECO:0007669"/>
    <property type="project" value="UniProtKB-KW"/>
</dbReference>
<evidence type="ECO:0000313" key="3">
    <source>
        <dbReference type="EMBL" id="TDG79502.1"/>
    </source>
</evidence>
<keyword evidence="2" id="KW-0235">DNA replication</keyword>
<organism evidence="3 4">
    <name type="scientific">Secundilactobacillus malefermentans</name>
    <dbReference type="NCBI Taxonomy" id="176292"/>
    <lineage>
        <taxon>Bacteria</taxon>
        <taxon>Bacillati</taxon>
        <taxon>Bacillota</taxon>
        <taxon>Bacilli</taxon>
        <taxon>Lactobacillales</taxon>
        <taxon>Lactobacillaceae</taxon>
        <taxon>Secundilactobacillus</taxon>
    </lineage>
</organism>
<dbReference type="InterPro" id="IPR000989">
    <property type="entry name" value="Rep"/>
</dbReference>